<dbReference type="InterPro" id="IPR029000">
    <property type="entry name" value="Cyclophilin-like_dom_sf"/>
</dbReference>
<dbReference type="InterPro" id="IPR020892">
    <property type="entry name" value="Cyclophilin-type_PPIase_CS"/>
</dbReference>
<evidence type="ECO:0000313" key="6">
    <source>
        <dbReference type="EMBL" id="MDO6454877.1"/>
    </source>
</evidence>
<dbReference type="EMBL" id="JAUOPG010000010">
    <property type="protein sequence ID" value="MDO6454877.1"/>
    <property type="molecule type" value="Genomic_DNA"/>
</dbReference>
<reference evidence="6" key="1">
    <citation type="submission" date="2023-07" db="EMBL/GenBank/DDBJ databases">
        <title>Genome content predicts the carbon catabolic preferences of heterotrophic bacteria.</title>
        <authorList>
            <person name="Gralka M."/>
        </authorList>
    </citation>
    <scope>NUCLEOTIDE SEQUENCE</scope>
    <source>
        <strain evidence="6">I2M16</strain>
    </source>
</reference>
<accession>A0AAW7XKW0</accession>
<dbReference type="PROSITE" id="PS50072">
    <property type="entry name" value="CSA_PPIASE_2"/>
    <property type="match status" value="1"/>
</dbReference>
<feature type="domain" description="PPIase cyclophilin-type" evidence="5">
    <location>
        <begin position="41"/>
        <end position="191"/>
    </location>
</feature>
<dbReference type="Proteomes" id="UP001169862">
    <property type="component" value="Unassembled WGS sequence"/>
</dbReference>
<proteinExistence type="inferred from homology"/>
<name>A0AAW7XKW0_9GAMM</name>
<dbReference type="PRINTS" id="PR00153">
    <property type="entry name" value="CSAPPISMRASE"/>
</dbReference>
<comment type="caution">
    <text evidence="6">The sequence shown here is derived from an EMBL/GenBank/DDBJ whole genome shotgun (WGS) entry which is preliminary data.</text>
</comment>
<dbReference type="CDD" id="cd01920">
    <property type="entry name" value="cyclophilin_EcCYP_like"/>
    <property type="match status" value="1"/>
</dbReference>
<keyword evidence="2 4" id="KW-0697">Rotamase</keyword>
<sequence length="194" mass="21307">MQLSKAPFYQLIKNTAVAAAFMAASSLALAEQHLMMKTSQGDITIELFEEEAPLTVHNFLNYVKDGFYSGTQFHRVISGFMIQGGGFTVDMERKQTQAPVKNESTNGVSNKRGTIAMARTRDPDSATAQFFINVVDNLNLDAMGPRPGYTVFGRVVEGMEVVDKIAATKTTTKSSYRDVPVKPIIIESLEITSE</sequence>
<feature type="chain" id="PRO_5043098507" description="Peptidyl-prolyl cis-trans isomerase" evidence="4">
    <location>
        <begin position="31"/>
        <end position="194"/>
    </location>
</feature>
<organism evidence="6 7">
    <name type="scientific">Neptunomonas phycophila</name>
    <dbReference type="NCBI Taxonomy" id="1572645"/>
    <lineage>
        <taxon>Bacteria</taxon>
        <taxon>Pseudomonadati</taxon>
        <taxon>Pseudomonadota</taxon>
        <taxon>Gammaproteobacteria</taxon>
        <taxon>Oceanospirillales</taxon>
        <taxon>Oceanospirillaceae</taxon>
        <taxon>Neptunomonas</taxon>
    </lineage>
</organism>
<evidence type="ECO:0000256" key="1">
    <source>
        <dbReference type="ARBA" id="ARBA00007365"/>
    </source>
</evidence>
<keyword evidence="3 4" id="KW-0413">Isomerase</keyword>
<feature type="signal peptide" evidence="4">
    <location>
        <begin position="1"/>
        <end position="30"/>
    </location>
</feature>
<dbReference type="SUPFAM" id="SSF50891">
    <property type="entry name" value="Cyclophilin-like"/>
    <property type="match status" value="1"/>
</dbReference>
<evidence type="ECO:0000313" key="7">
    <source>
        <dbReference type="Proteomes" id="UP001169862"/>
    </source>
</evidence>
<dbReference type="InterPro" id="IPR002130">
    <property type="entry name" value="Cyclophilin-type_PPIase_dom"/>
</dbReference>
<dbReference type="GO" id="GO:0006457">
    <property type="term" value="P:protein folding"/>
    <property type="evidence" value="ECO:0007669"/>
    <property type="project" value="InterPro"/>
</dbReference>
<keyword evidence="4" id="KW-0732">Signal</keyword>
<evidence type="ECO:0000259" key="5">
    <source>
        <dbReference type="PROSITE" id="PS50072"/>
    </source>
</evidence>
<evidence type="ECO:0000256" key="4">
    <source>
        <dbReference type="RuleBase" id="RU363019"/>
    </source>
</evidence>
<dbReference type="GO" id="GO:0003755">
    <property type="term" value="F:peptidyl-prolyl cis-trans isomerase activity"/>
    <property type="evidence" value="ECO:0007669"/>
    <property type="project" value="UniProtKB-UniRule"/>
</dbReference>
<evidence type="ECO:0000256" key="3">
    <source>
        <dbReference type="ARBA" id="ARBA00023235"/>
    </source>
</evidence>
<comment type="function">
    <text evidence="4">PPIases accelerate the folding of proteins. It catalyzes the cis-trans isomerization of proline imidic peptide bonds in oligopeptides.</text>
</comment>
<dbReference type="InterPro" id="IPR044665">
    <property type="entry name" value="E_coli_cyclophilin_A-like"/>
</dbReference>
<dbReference type="Gene3D" id="2.40.100.10">
    <property type="entry name" value="Cyclophilin-like"/>
    <property type="match status" value="1"/>
</dbReference>
<dbReference type="Pfam" id="PF00160">
    <property type="entry name" value="Pro_isomerase"/>
    <property type="match status" value="1"/>
</dbReference>
<dbReference type="PROSITE" id="PS00170">
    <property type="entry name" value="CSA_PPIASE_1"/>
    <property type="match status" value="1"/>
</dbReference>
<protein>
    <recommendedName>
        <fullName evidence="4">Peptidyl-prolyl cis-trans isomerase</fullName>
        <shortName evidence="4">PPIase</shortName>
        <ecNumber evidence="4">5.2.1.8</ecNumber>
    </recommendedName>
</protein>
<dbReference type="EC" id="5.2.1.8" evidence="4"/>
<comment type="catalytic activity">
    <reaction evidence="4">
        <text>[protein]-peptidylproline (omega=180) = [protein]-peptidylproline (omega=0)</text>
        <dbReference type="Rhea" id="RHEA:16237"/>
        <dbReference type="Rhea" id="RHEA-COMP:10747"/>
        <dbReference type="Rhea" id="RHEA-COMP:10748"/>
        <dbReference type="ChEBI" id="CHEBI:83833"/>
        <dbReference type="ChEBI" id="CHEBI:83834"/>
        <dbReference type="EC" id="5.2.1.8"/>
    </reaction>
</comment>
<comment type="similarity">
    <text evidence="1 4">Belongs to the cyclophilin-type PPIase family.</text>
</comment>
<dbReference type="PANTHER" id="PTHR43246">
    <property type="entry name" value="PEPTIDYL-PROLYL CIS-TRANS ISOMERASE CYP38, CHLOROPLASTIC"/>
    <property type="match status" value="1"/>
</dbReference>
<gene>
    <name evidence="6" type="ORF">Q4490_14995</name>
</gene>
<dbReference type="RefSeq" id="WP_303551739.1">
    <property type="nucleotide sequence ID" value="NZ_JAUOPG010000010.1"/>
</dbReference>
<evidence type="ECO:0000256" key="2">
    <source>
        <dbReference type="ARBA" id="ARBA00023110"/>
    </source>
</evidence>
<dbReference type="AlphaFoldDB" id="A0AAW7XKW0"/>